<dbReference type="InterPro" id="IPR009057">
    <property type="entry name" value="Homeodomain-like_sf"/>
</dbReference>
<evidence type="ECO:0000313" key="3">
    <source>
        <dbReference type="Proteomes" id="UP000316406"/>
    </source>
</evidence>
<dbReference type="SUPFAM" id="SSF46689">
    <property type="entry name" value="Homeodomain-like"/>
    <property type="match status" value="1"/>
</dbReference>
<evidence type="ECO:0000259" key="1">
    <source>
        <dbReference type="Pfam" id="PF17926"/>
    </source>
</evidence>
<dbReference type="AlphaFoldDB" id="A0A556C3S7"/>
<evidence type="ECO:0000313" key="2">
    <source>
        <dbReference type="EMBL" id="TSI12124.1"/>
    </source>
</evidence>
<gene>
    <name evidence="2" type="ORF">FO013_20830</name>
</gene>
<protein>
    <recommendedName>
        <fullName evidence="1">HTH-type transcriptional repressor Sco4008 C-terminal domain-containing protein</fullName>
    </recommendedName>
</protein>
<feature type="domain" description="HTH-type transcriptional repressor Sco4008 C-terminal" evidence="1">
    <location>
        <begin position="47"/>
        <end position="123"/>
    </location>
</feature>
<dbReference type="Gene3D" id="1.10.357.10">
    <property type="entry name" value="Tetracycline Repressor, domain 2"/>
    <property type="match status" value="1"/>
</dbReference>
<name>A0A556C3S7_BREAU</name>
<dbReference type="OrthoDB" id="4726108at2"/>
<dbReference type="Proteomes" id="UP000316406">
    <property type="component" value="Unassembled WGS sequence"/>
</dbReference>
<proteinExistence type="predicted"/>
<accession>A0A556C3S7</accession>
<keyword evidence="3" id="KW-1185">Reference proteome</keyword>
<reference evidence="2 3" key="1">
    <citation type="submission" date="2019-07" db="EMBL/GenBank/DDBJ databases">
        <title>Draft genome sequence of Brevibacterium aurantiacum XU54 isolated from Xinjiang China.</title>
        <authorList>
            <person name="Xu X."/>
        </authorList>
    </citation>
    <scope>NUCLEOTIDE SEQUENCE [LARGE SCALE GENOMIC DNA]</scope>
    <source>
        <strain evidence="2 3">XU54</strain>
    </source>
</reference>
<sequence>MERIATRAKSNVRLIYAYYGTKSSLFDMALPQALRCMAENVPPRPDDLTAWAGDVFDHHQWYPEVLRPSMWAQLECPEAATEPFDSHREQTLASAMGESNPLSPIDVLVFVYALAQAWGAVSGRVDSA</sequence>
<dbReference type="EMBL" id="VLTK01000021">
    <property type="protein sequence ID" value="TSI12124.1"/>
    <property type="molecule type" value="Genomic_DNA"/>
</dbReference>
<organism evidence="2 3">
    <name type="scientific">Brevibacterium aurantiacum</name>
    <dbReference type="NCBI Taxonomy" id="273384"/>
    <lineage>
        <taxon>Bacteria</taxon>
        <taxon>Bacillati</taxon>
        <taxon>Actinomycetota</taxon>
        <taxon>Actinomycetes</taxon>
        <taxon>Micrococcales</taxon>
        <taxon>Brevibacteriaceae</taxon>
        <taxon>Brevibacterium</taxon>
    </lineage>
</organism>
<comment type="caution">
    <text evidence="2">The sequence shown here is derived from an EMBL/GenBank/DDBJ whole genome shotgun (WGS) entry which is preliminary data.</text>
</comment>
<dbReference type="Pfam" id="PF17926">
    <property type="entry name" value="TetR_C_21"/>
    <property type="match status" value="1"/>
</dbReference>
<dbReference type="RefSeq" id="WP_143924481.1">
    <property type="nucleotide sequence ID" value="NZ_VLTK01000021.1"/>
</dbReference>
<dbReference type="InterPro" id="IPR041467">
    <property type="entry name" value="Sco4008_C"/>
</dbReference>